<dbReference type="PROSITE" id="PS50005">
    <property type="entry name" value="TPR"/>
    <property type="match status" value="1"/>
</dbReference>
<feature type="repeat" description="TPR" evidence="3">
    <location>
        <begin position="596"/>
        <end position="629"/>
    </location>
</feature>
<keyword evidence="2 3" id="KW-0802">TPR repeat</keyword>
<feature type="transmembrane region" description="Helical" evidence="4">
    <location>
        <begin position="110"/>
        <end position="128"/>
    </location>
</feature>
<feature type="transmembrane region" description="Helical" evidence="4">
    <location>
        <begin position="348"/>
        <end position="369"/>
    </location>
</feature>
<evidence type="ECO:0000256" key="3">
    <source>
        <dbReference type="PROSITE-ProRule" id="PRU00339"/>
    </source>
</evidence>
<dbReference type="PANTHER" id="PTHR44227:SF3">
    <property type="entry name" value="PROTEIN O-MANNOSYL-TRANSFERASE TMTC4"/>
    <property type="match status" value="1"/>
</dbReference>
<evidence type="ECO:0000256" key="2">
    <source>
        <dbReference type="ARBA" id="ARBA00022803"/>
    </source>
</evidence>
<dbReference type="Gene3D" id="1.25.40.10">
    <property type="entry name" value="Tetratricopeptide repeat domain"/>
    <property type="match status" value="2"/>
</dbReference>
<keyword evidence="4" id="KW-0472">Membrane</keyword>
<evidence type="ECO:0000256" key="4">
    <source>
        <dbReference type="SAM" id="Phobius"/>
    </source>
</evidence>
<reference evidence="5 6" key="1">
    <citation type="submission" date="2019-09" db="EMBL/GenBank/DDBJ databases">
        <title>Genomes of Cryomorphaceae.</title>
        <authorList>
            <person name="Bowman J.P."/>
        </authorList>
    </citation>
    <scope>NUCLEOTIDE SEQUENCE [LARGE SCALE GENOMIC DNA]</scope>
    <source>
        <strain evidence="5 6">KCTC 52047</strain>
    </source>
</reference>
<dbReference type="OrthoDB" id="1489021at2"/>
<dbReference type="InterPro" id="IPR019734">
    <property type="entry name" value="TPR_rpt"/>
</dbReference>
<dbReference type="InterPro" id="IPR011990">
    <property type="entry name" value="TPR-like_helical_dom_sf"/>
</dbReference>
<dbReference type="RefSeq" id="WP_151169272.1">
    <property type="nucleotide sequence ID" value="NZ_WACR01000009.1"/>
</dbReference>
<feature type="transmembrane region" description="Helical" evidence="4">
    <location>
        <begin position="403"/>
        <end position="422"/>
    </location>
</feature>
<dbReference type="Proteomes" id="UP000435357">
    <property type="component" value="Unassembled WGS sequence"/>
</dbReference>
<evidence type="ECO:0000256" key="1">
    <source>
        <dbReference type="ARBA" id="ARBA00022737"/>
    </source>
</evidence>
<proteinExistence type="predicted"/>
<dbReference type="EMBL" id="WACR01000009">
    <property type="protein sequence ID" value="KAB1063205.1"/>
    <property type="molecule type" value="Genomic_DNA"/>
</dbReference>
<dbReference type="SMART" id="SM00028">
    <property type="entry name" value="TPR"/>
    <property type="match status" value="5"/>
</dbReference>
<name>A0A6N6M2E3_9FLAO</name>
<gene>
    <name evidence="5" type="ORF">F3059_11215</name>
</gene>
<comment type="caution">
    <text evidence="5">The sequence shown here is derived from an EMBL/GenBank/DDBJ whole genome shotgun (WGS) entry which is preliminary data.</text>
</comment>
<dbReference type="SUPFAM" id="SSF48452">
    <property type="entry name" value="TPR-like"/>
    <property type="match status" value="1"/>
</dbReference>
<feature type="transmembrane region" description="Helical" evidence="4">
    <location>
        <begin position="276"/>
        <end position="293"/>
    </location>
</feature>
<organism evidence="5 6">
    <name type="scientific">Salibacter halophilus</name>
    <dbReference type="NCBI Taxonomy" id="1803916"/>
    <lineage>
        <taxon>Bacteria</taxon>
        <taxon>Pseudomonadati</taxon>
        <taxon>Bacteroidota</taxon>
        <taxon>Flavobacteriia</taxon>
        <taxon>Flavobacteriales</taxon>
        <taxon>Salibacteraceae</taxon>
        <taxon>Salibacter</taxon>
    </lineage>
</organism>
<keyword evidence="6" id="KW-1185">Reference proteome</keyword>
<keyword evidence="4" id="KW-0812">Transmembrane</keyword>
<accession>A0A6N6M2E3</accession>
<protein>
    <submittedName>
        <fullName evidence="5">Tetratricopeptide repeat protein</fullName>
    </submittedName>
</protein>
<keyword evidence="4" id="KW-1133">Transmembrane helix</keyword>
<dbReference type="PANTHER" id="PTHR44227">
    <property type="match status" value="1"/>
</dbReference>
<evidence type="ECO:0000313" key="5">
    <source>
        <dbReference type="EMBL" id="KAB1063205.1"/>
    </source>
</evidence>
<dbReference type="InterPro" id="IPR052346">
    <property type="entry name" value="O-mannosyl-transferase_TMTC"/>
</dbReference>
<keyword evidence="1" id="KW-0677">Repeat</keyword>
<feature type="transmembrane region" description="Helical" evidence="4">
    <location>
        <begin position="321"/>
        <end position="341"/>
    </location>
</feature>
<dbReference type="Pfam" id="PF14559">
    <property type="entry name" value="TPR_19"/>
    <property type="match status" value="2"/>
</dbReference>
<evidence type="ECO:0000313" key="6">
    <source>
        <dbReference type="Proteomes" id="UP000435357"/>
    </source>
</evidence>
<dbReference type="AlphaFoldDB" id="A0A6N6M2E3"/>
<sequence>MSQKKLIHIVLVVLGFIMYAQTTSYEYALDDKMVITNNQITRQGFEGISKHFQHDAMDGFWASEYGIPVEELNDKSRVSGGRYRPLTLTTHSIEWALFGQNPGVSHTVNALLYGLLGLLIFMWLRALFKEEETDPLKTVSFWATVLFLVHPLHTEVVANIKGRDEILSMLFAVFAAFKLIKGFDTKKSKEIWIGAGLMFLSLLSKETAAPMVGVVPVSLWFFRNSTVKEIIQVSWQPLALALLYILIRSSVVNPSPSEPTELMNNPFVNASGSQKWATIFLTVAAYVKLLFWPNPLTHDYYPYHLPFIDAEQRYAEMSHPAALLGLALTATLAIWSLWGIVKRKKSAFGAIFFVATFILVSNLLFPIGVFMNERFMFMPSLGFAIAVVWFGKKLIEEKQSVAIAAKGLLVVAIAGFAILTFGRNPAWRNDQTLALTDVEVSDGSAKAHMAAGDALLKRIREEKNQQKKNEMINEAFQHLQTSLNIYPGYFPPLDLMAQVYFHAGNYTQSAKLYKQCADRKPGKYQFVKNIIACASRLKQDEQYQKAVEVYDIALSVDPSNTDALQQGAEVYARNLGNISAAKNMLERALSVAPNDPQLLQKMGIVYAMSGNPGEAIGYFEKAMQLAPNDASIVKNTGVTYMQLGNREKGQALLNRAKQLKSPTAQ</sequence>
<feature type="transmembrane region" description="Helical" evidence="4">
    <location>
        <begin position="375"/>
        <end position="391"/>
    </location>
</feature>